<feature type="transmembrane region" description="Helical" evidence="1">
    <location>
        <begin position="387"/>
        <end position="404"/>
    </location>
</feature>
<dbReference type="AlphaFoldDB" id="E6X896"/>
<keyword evidence="3" id="KW-1185">Reference proteome</keyword>
<sequence length="410" mass="47511">MTQKTYKLLFILFLVSSGLFAQMKTYQFKREIKDISEQWQRIELPESLYGKTKMNLADIRIYGITKKDTIEAPYALKATKSIEKIDDVAFELINESHTEDNYFYTFKIDNDSKINEIYLNFEQLNFDFTIKVEGGHNDKEWYTIKEDYRILSIENGITSFNFTTAKIPTSTYSYYRITANTSEDPELKSAKIFENNTIPAEYNTYVPLKTEITKNQKTKESVVTVELKNAVPLSHIKVNILDNVNYLRPIHISYVSDSIKTTKGWHYEYRSLASSILSSINKNEFDFISTRVKKLKITISNQDNEALKVGTIQLKGYKHELIARFNQPAQYFLTYGNPTASEPIYDINLMDKVVPKTAKTAALGKELSSEAKIQEPEAKPLFEDKKWLWAIMILIISLIGYYTIKMIKKT</sequence>
<dbReference type="Proteomes" id="UP000008634">
    <property type="component" value="Chromosome"/>
</dbReference>
<evidence type="ECO:0008006" key="4">
    <source>
        <dbReference type="Google" id="ProtNLM"/>
    </source>
</evidence>
<dbReference type="STRING" id="688270.Celal_2433"/>
<keyword evidence="1" id="KW-0812">Transmembrane</keyword>
<dbReference type="InterPro" id="IPR025060">
    <property type="entry name" value="DUF3999"/>
</dbReference>
<dbReference type="eggNOG" id="ENOG502Z9BT">
    <property type="taxonomic scope" value="Bacteria"/>
</dbReference>
<proteinExistence type="predicted"/>
<dbReference type="Pfam" id="PF13163">
    <property type="entry name" value="DUF3999"/>
    <property type="match status" value="1"/>
</dbReference>
<keyword evidence="1" id="KW-1133">Transmembrane helix</keyword>
<dbReference type="OrthoDB" id="994644at2"/>
<evidence type="ECO:0000313" key="3">
    <source>
        <dbReference type="Proteomes" id="UP000008634"/>
    </source>
</evidence>
<dbReference type="EMBL" id="CP002453">
    <property type="protein sequence ID" value="ADV49722.1"/>
    <property type="molecule type" value="Genomic_DNA"/>
</dbReference>
<keyword evidence="1" id="KW-0472">Membrane</keyword>
<organism evidence="2 3">
    <name type="scientific">Cellulophaga algicola (strain DSM 14237 / IC166 / ACAM 630)</name>
    <dbReference type="NCBI Taxonomy" id="688270"/>
    <lineage>
        <taxon>Bacteria</taxon>
        <taxon>Pseudomonadati</taxon>
        <taxon>Bacteroidota</taxon>
        <taxon>Flavobacteriia</taxon>
        <taxon>Flavobacteriales</taxon>
        <taxon>Flavobacteriaceae</taxon>
        <taxon>Cellulophaga</taxon>
    </lineage>
</organism>
<evidence type="ECO:0000256" key="1">
    <source>
        <dbReference type="SAM" id="Phobius"/>
    </source>
</evidence>
<evidence type="ECO:0000313" key="2">
    <source>
        <dbReference type="EMBL" id="ADV49722.1"/>
    </source>
</evidence>
<accession>E6X896</accession>
<protein>
    <recommendedName>
        <fullName evidence="4">DUF3999 domain-containing protein</fullName>
    </recommendedName>
</protein>
<dbReference type="KEGG" id="cao:Celal_2433"/>
<name>E6X896_CELAD</name>
<dbReference type="RefSeq" id="WP_013551194.1">
    <property type="nucleotide sequence ID" value="NC_014934.1"/>
</dbReference>
<dbReference type="HOGENOM" id="CLU_055964_0_0_10"/>
<reference evidence="2 3" key="1">
    <citation type="journal article" date="2010" name="Stand. Genomic Sci.">
        <title>Complete genome sequence of Cellulophaga algicola type strain (IC166).</title>
        <authorList>
            <person name="Abt B."/>
            <person name="Lu M."/>
            <person name="Misra M."/>
            <person name="Han C."/>
            <person name="Nolan M."/>
            <person name="Lucas S."/>
            <person name="Hammon N."/>
            <person name="Deshpande S."/>
            <person name="Cheng J.F."/>
            <person name="Tapia R."/>
            <person name="Goodwin L."/>
            <person name="Pitluck S."/>
            <person name="Liolios K."/>
            <person name="Pagani I."/>
            <person name="Ivanova N."/>
            <person name="Mavromatis K."/>
            <person name="Ovchinikova G."/>
            <person name="Pati A."/>
            <person name="Chen A."/>
            <person name="Palaniappan K."/>
            <person name="Land M."/>
            <person name="Hauser L."/>
            <person name="Chang Y.J."/>
            <person name="Jeffries C.D."/>
            <person name="Detter J.C."/>
            <person name="Brambilla E."/>
            <person name="Rohde M."/>
            <person name="Tindall B.J."/>
            <person name="Goker M."/>
            <person name="Woyke T."/>
            <person name="Bristow J."/>
            <person name="Eisen J.A."/>
            <person name="Markowitz V."/>
            <person name="Hugenholtz P."/>
            <person name="Kyrpides N.C."/>
            <person name="Klenk H.P."/>
            <person name="Lapidus A."/>
        </authorList>
    </citation>
    <scope>NUCLEOTIDE SEQUENCE [LARGE SCALE GENOMIC DNA]</scope>
    <source>
        <strain evidence="3">DSM 14237 / IC166 / ACAM 630</strain>
    </source>
</reference>
<gene>
    <name evidence="2" type="ordered locus">Celal_2433</name>
</gene>